<sequence length="303" mass="31901">MTTHFNNGVTNVVKDKSPLKNAMMPDPFPVTNTQGGGYDFLGQTSFMDDFYSAITRTNTSNNGRGSPGWYLSQTASTQTAAPIADAVGGWLQLDEVNATDDAYNQINTFTAFQLNTGMNAGFEARVAVEDISATEIVLGLVDTDVTSGVVNITDGLYFSNFSDPDSITAGTGLYLHCEKNGTITSSDALVDPYTGDTFVIEDGALQAASATQLATPSNSFIAGFNIVPKGSNGNVNTAVIQAYLGPVGKQPLPVASIATTNLPDDLALGLMMGTKNNTTTAAIMWVDYIKMISSRSFGSSTTK</sequence>
<name>A0A382MU59_9ZZZZ</name>
<dbReference type="AlphaFoldDB" id="A0A382MU59"/>
<evidence type="ECO:0000313" key="1">
    <source>
        <dbReference type="EMBL" id="SVC52276.1"/>
    </source>
</evidence>
<protein>
    <submittedName>
        <fullName evidence="1">Uncharacterized protein</fullName>
    </submittedName>
</protein>
<dbReference type="EMBL" id="UINC01095858">
    <property type="protein sequence ID" value="SVC52276.1"/>
    <property type="molecule type" value="Genomic_DNA"/>
</dbReference>
<organism evidence="1">
    <name type="scientific">marine metagenome</name>
    <dbReference type="NCBI Taxonomy" id="408172"/>
    <lineage>
        <taxon>unclassified sequences</taxon>
        <taxon>metagenomes</taxon>
        <taxon>ecological metagenomes</taxon>
    </lineage>
</organism>
<reference evidence="1" key="1">
    <citation type="submission" date="2018-05" db="EMBL/GenBank/DDBJ databases">
        <authorList>
            <person name="Lanie J.A."/>
            <person name="Ng W.-L."/>
            <person name="Kazmierczak K.M."/>
            <person name="Andrzejewski T.M."/>
            <person name="Davidsen T.M."/>
            <person name="Wayne K.J."/>
            <person name="Tettelin H."/>
            <person name="Glass J.I."/>
            <person name="Rusch D."/>
            <person name="Podicherti R."/>
            <person name="Tsui H.-C.T."/>
            <person name="Winkler M.E."/>
        </authorList>
    </citation>
    <scope>NUCLEOTIDE SEQUENCE</scope>
</reference>
<proteinExistence type="predicted"/>
<accession>A0A382MU59</accession>
<gene>
    <name evidence="1" type="ORF">METZ01_LOCUS305130</name>
</gene>